<proteinExistence type="predicted"/>
<dbReference type="PROSITE" id="PS50222">
    <property type="entry name" value="EF_HAND_2"/>
    <property type="match status" value="2"/>
</dbReference>
<evidence type="ECO:0000259" key="5">
    <source>
        <dbReference type="PROSITE" id="PS50222"/>
    </source>
</evidence>
<evidence type="ECO:0000256" key="3">
    <source>
        <dbReference type="SAM" id="MobiDB-lite"/>
    </source>
</evidence>
<dbReference type="Proteomes" id="UP000241447">
    <property type="component" value="Chromosome"/>
</dbReference>
<dbReference type="KEGG" id="cbak:DA792_04440"/>
<evidence type="ECO:0000313" key="7">
    <source>
        <dbReference type="Proteomes" id="UP000241447"/>
    </source>
</evidence>
<accession>A0A2R4LZS5</accession>
<dbReference type="Pfam" id="PF13499">
    <property type="entry name" value="EF-hand_7"/>
    <property type="match status" value="1"/>
</dbReference>
<evidence type="ECO:0000256" key="2">
    <source>
        <dbReference type="ARBA" id="ARBA00022737"/>
    </source>
</evidence>
<gene>
    <name evidence="6" type="ORF">DA792_04440</name>
</gene>
<dbReference type="InterPro" id="IPR039647">
    <property type="entry name" value="EF_hand_pair_protein_CML-like"/>
</dbReference>
<dbReference type="Gene3D" id="1.10.238.10">
    <property type="entry name" value="EF-hand"/>
    <property type="match status" value="2"/>
</dbReference>
<sequence length="188" mass="20259">MNMKRNTFVSALAFVAVLGGSVAAFAAGGPNTPDQMGGMRGGMKTERGQGFMPFGPEFDFATVDTDGDGKLSMAEMDAFKAARFAEVDADGNGTVDAAELMAHHEAQRMARMQARVETMIKNRDTNGDGVLSAEEMSNAPRVSLFDRLDQDDDGMISQEELALMQQRMQGHMKDDGRPGMKTPGQGRN</sequence>
<keyword evidence="1" id="KW-0479">Metal-binding</keyword>
<reference evidence="6 7" key="1">
    <citation type="submission" date="2018-03" db="EMBL/GenBank/DDBJ databases">
        <title>The Complete Genome of Celeribacter baekdonensis strain LH4, a Thiosulfate-Oxidizing Alphaproteobacterium Isolated from Gulf of Mexico Continental Slope Sediments.</title>
        <authorList>
            <person name="Flood B.E."/>
            <person name="Bailey J.V."/>
            <person name="Leprich D."/>
        </authorList>
    </citation>
    <scope>NUCLEOTIDE SEQUENCE [LARGE SCALE GENOMIC DNA]</scope>
    <source>
        <strain evidence="6 7">LH4</strain>
    </source>
</reference>
<evidence type="ECO:0000313" key="6">
    <source>
        <dbReference type="EMBL" id="AVW90425.1"/>
    </source>
</evidence>
<dbReference type="InterPro" id="IPR002048">
    <property type="entry name" value="EF_hand_dom"/>
</dbReference>
<feature type="region of interest" description="Disordered" evidence="3">
    <location>
        <begin position="167"/>
        <end position="188"/>
    </location>
</feature>
<keyword evidence="4" id="KW-0732">Signal</keyword>
<dbReference type="EMBL" id="CP028475">
    <property type="protein sequence ID" value="AVW90425.1"/>
    <property type="molecule type" value="Genomic_DNA"/>
</dbReference>
<dbReference type="InterPro" id="IPR018247">
    <property type="entry name" value="EF_Hand_1_Ca_BS"/>
</dbReference>
<evidence type="ECO:0000256" key="1">
    <source>
        <dbReference type="ARBA" id="ARBA00022723"/>
    </source>
</evidence>
<keyword evidence="2" id="KW-0677">Repeat</keyword>
<protein>
    <recommendedName>
        <fullName evidence="5">EF-hand domain-containing protein</fullName>
    </recommendedName>
</protein>
<dbReference type="CDD" id="cd00051">
    <property type="entry name" value="EFh"/>
    <property type="match status" value="1"/>
</dbReference>
<name>A0A2R4LZS5_9RHOB</name>
<feature type="domain" description="EF-hand" evidence="5">
    <location>
        <begin position="75"/>
        <end position="110"/>
    </location>
</feature>
<organism evidence="6 7">
    <name type="scientific">Celeribacter baekdonensis</name>
    <dbReference type="NCBI Taxonomy" id="875171"/>
    <lineage>
        <taxon>Bacteria</taxon>
        <taxon>Pseudomonadati</taxon>
        <taxon>Pseudomonadota</taxon>
        <taxon>Alphaproteobacteria</taxon>
        <taxon>Rhodobacterales</taxon>
        <taxon>Roseobacteraceae</taxon>
        <taxon>Celeribacter</taxon>
    </lineage>
</organism>
<feature type="chain" id="PRO_5015359983" description="EF-hand domain-containing protein" evidence="4">
    <location>
        <begin position="27"/>
        <end position="188"/>
    </location>
</feature>
<dbReference type="SUPFAM" id="SSF47473">
    <property type="entry name" value="EF-hand"/>
    <property type="match status" value="1"/>
</dbReference>
<dbReference type="AlphaFoldDB" id="A0A2R4LZS5"/>
<feature type="domain" description="EF-hand" evidence="5">
    <location>
        <begin position="111"/>
        <end position="146"/>
    </location>
</feature>
<dbReference type="Pfam" id="PF13202">
    <property type="entry name" value="EF-hand_5"/>
    <property type="match status" value="2"/>
</dbReference>
<dbReference type="PANTHER" id="PTHR10891">
    <property type="entry name" value="EF-HAND CALCIUM-BINDING DOMAIN CONTAINING PROTEIN"/>
    <property type="match status" value="1"/>
</dbReference>
<dbReference type="GO" id="GO:0005509">
    <property type="term" value="F:calcium ion binding"/>
    <property type="evidence" value="ECO:0007669"/>
    <property type="project" value="InterPro"/>
</dbReference>
<evidence type="ECO:0000256" key="4">
    <source>
        <dbReference type="SAM" id="SignalP"/>
    </source>
</evidence>
<dbReference type="PROSITE" id="PS00018">
    <property type="entry name" value="EF_HAND_1"/>
    <property type="match status" value="3"/>
</dbReference>
<feature type="signal peptide" evidence="4">
    <location>
        <begin position="1"/>
        <end position="26"/>
    </location>
</feature>
<dbReference type="InterPro" id="IPR011992">
    <property type="entry name" value="EF-hand-dom_pair"/>
</dbReference>